<evidence type="ECO:0000256" key="2">
    <source>
        <dbReference type="ARBA" id="ARBA00012274"/>
    </source>
</evidence>
<dbReference type="RefSeq" id="WP_129976238.1">
    <property type="nucleotide sequence ID" value="NZ_WWVV01000029.1"/>
</dbReference>
<evidence type="ECO:0000259" key="6">
    <source>
        <dbReference type="Pfam" id="PF12637"/>
    </source>
</evidence>
<evidence type="ECO:0000256" key="3">
    <source>
        <dbReference type="ARBA" id="ARBA00022634"/>
    </source>
</evidence>
<dbReference type="EMBL" id="WWVW01000053">
    <property type="protein sequence ID" value="MZL78962.1"/>
    <property type="molecule type" value="Genomic_DNA"/>
</dbReference>
<evidence type="ECO:0000256" key="4">
    <source>
        <dbReference type="ARBA" id="ARBA00022741"/>
    </source>
</evidence>
<name>A0ABW9X7K1_9FIRM</name>
<protein>
    <recommendedName>
        <fullName evidence="2">ribonucleoside-diphosphate reductase</fullName>
        <ecNumber evidence="2">1.17.4.1</ecNumber>
    </recommendedName>
</protein>
<accession>A0ABW9X7K1</accession>
<keyword evidence="8" id="KW-1185">Reference proteome</keyword>
<keyword evidence="4" id="KW-0547">Nucleotide-binding</keyword>
<gene>
    <name evidence="7" type="ORF">GT718_16835</name>
</gene>
<evidence type="ECO:0000256" key="1">
    <source>
        <dbReference type="ARBA" id="ARBA00007405"/>
    </source>
</evidence>
<evidence type="ECO:0000313" key="8">
    <source>
        <dbReference type="Proteomes" id="UP000452293"/>
    </source>
</evidence>
<evidence type="ECO:0000313" key="7">
    <source>
        <dbReference type="EMBL" id="MZL78962.1"/>
    </source>
</evidence>
<sequence length="162" mass="17306">MSGCGSLHIVAMFDPITGELLETYISKGSTGGCQSNLAAVSRLISLSARAGVDVYTIADQLKSCPACPSYVGRTMTKHDTSKGKCCPDAIANALIDMYKEMKNSIFSDDIETSNVKSKVIKKNTEDKEQSVNVKNPCPVCGEELTFEGGCNVCKACGWSKCD</sequence>
<dbReference type="EC" id="1.17.4.1" evidence="2"/>
<dbReference type="InterPro" id="IPR024434">
    <property type="entry name" value="TSCPD_dom"/>
</dbReference>
<organism evidence="7 8">
    <name type="scientific">Blautia massiliensis</name>
    <name type="common">ex Durand et al. 2017</name>
    <dbReference type="NCBI Taxonomy" id="1737424"/>
    <lineage>
        <taxon>Bacteria</taxon>
        <taxon>Bacillati</taxon>
        <taxon>Bacillota</taxon>
        <taxon>Clostridia</taxon>
        <taxon>Lachnospirales</taxon>
        <taxon>Lachnospiraceae</taxon>
        <taxon>Blautia</taxon>
    </lineage>
</organism>
<dbReference type="Pfam" id="PF12637">
    <property type="entry name" value="TSCPD"/>
    <property type="match status" value="1"/>
</dbReference>
<reference evidence="7 8" key="1">
    <citation type="journal article" date="2019" name="Nat. Med.">
        <title>A library of human gut bacterial isolates paired with longitudinal multiomics data enables mechanistic microbiome research.</title>
        <authorList>
            <person name="Poyet M."/>
            <person name="Groussin M."/>
            <person name="Gibbons S.M."/>
            <person name="Avila-Pacheco J."/>
            <person name="Jiang X."/>
            <person name="Kearney S.M."/>
            <person name="Perrotta A.R."/>
            <person name="Berdy B."/>
            <person name="Zhao S."/>
            <person name="Lieberman T.D."/>
            <person name="Swanson P.K."/>
            <person name="Smith M."/>
            <person name="Roesemann S."/>
            <person name="Alexander J.E."/>
            <person name="Rich S.A."/>
            <person name="Livny J."/>
            <person name="Vlamakis H."/>
            <person name="Clish C."/>
            <person name="Bullock K."/>
            <person name="Deik A."/>
            <person name="Scott J."/>
            <person name="Pierce K.A."/>
            <person name="Xavier R.J."/>
            <person name="Alm E.J."/>
        </authorList>
    </citation>
    <scope>NUCLEOTIDE SEQUENCE [LARGE SCALE GENOMIC DNA]</scope>
    <source>
        <strain evidence="7 8">BIOML-A1</strain>
    </source>
</reference>
<comment type="similarity">
    <text evidence="1">Belongs to the ribonucleoside diphosphate reductase class-2 family.</text>
</comment>
<dbReference type="Proteomes" id="UP000452293">
    <property type="component" value="Unassembled WGS sequence"/>
</dbReference>
<comment type="catalytic activity">
    <reaction evidence="5">
        <text>a 2'-deoxyribonucleoside 5'-diphosphate + [thioredoxin]-disulfide + H2O = a ribonucleoside 5'-diphosphate + [thioredoxin]-dithiol</text>
        <dbReference type="Rhea" id="RHEA:23252"/>
        <dbReference type="Rhea" id="RHEA-COMP:10698"/>
        <dbReference type="Rhea" id="RHEA-COMP:10700"/>
        <dbReference type="ChEBI" id="CHEBI:15377"/>
        <dbReference type="ChEBI" id="CHEBI:29950"/>
        <dbReference type="ChEBI" id="CHEBI:50058"/>
        <dbReference type="ChEBI" id="CHEBI:57930"/>
        <dbReference type="ChEBI" id="CHEBI:73316"/>
        <dbReference type="EC" id="1.17.4.1"/>
    </reaction>
</comment>
<proteinExistence type="inferred from homology"/>
<evidence type="ECO:0000256" key="5">
    <source>
        <dbReference type="ARBA" id="ARBA00047754"/>
    </source>
</evidence>
<keyword evidence="3" id="KW-0237">DNA synthesis</keyword>
<comment type="caution">
    <text evidence="7">The sequence shown here is derived from an EMBL/GenBank/DDBJ whole genome shotgun (WGS) entry which is preliminary data.</text>
</comment>
<feature type="domain" description="TSCPD" evidence="6">
    <location>
        <begin position="3"/>
        <end position="96"/>
    </location>
</feature>